<dbReference type="EMBL" id="JAVRAA010000008">
    <property type="protein sequence ID" value="MDT0338425.1"/>
    <property type="molecule type" value="Genomic_DNA"/>
</dbReference>
<reference evidence="1" key="1">
    <citation type="submission" date="2023-02" db="EMBL/GenBank/DDBJ databases">
        <title>Description of Herbaspirillum huttiense subsp. nephrolepsisexaltata and Herbaspirillum huttiense subsp. lycopersicon.</title>
        <authorList>
            <person name="Poudel M."/>
            <person name="Sharma A."/>
            <person name="Goss E."/>
            <person name="Tapia J.H."/>
            <person name="Harmon C.M."/>
            <person name="Jones J.B."/>
        </authorList>
    </citation>
    <scope>NUCLEOTIDE SEQUENCE</scope>
    <source>
        <strain evidence="1">NC40101</strain>
    </source>
</reference>
<protein>
    <recommendedName>
        <fullName evidence="2">DUF4123 domain-containing protein</fullName>
    </recommendedName>
</protein>
<evidence type="ECO:0000313" key="1">
    <source>
        <dbReference type="EMBL" id="MDT0338425.1"/>
    </source>
</evidence>
<sequence length="339" mass="37575">MDSPRRPTLSEFRRTLLDALGSSLQQHDQPRLYLLYAPELNDPLALAEADALLPLLIQPAFTAAQRWALNKLPRLVQLVGLPGGRGTGETDNPIDDPLLEASITQSYAETVLGQRINVLHANDDPGQAERAVCGWIITPDEPATLCRRINAASVGVRKDGQRRWIAWYTPACLQTLWPMLAPDQRLALAGEATWLFHDDLGQLQSIAGVEAGDGASIVPQPQGFPLDDAQWERLDHLPLVQRLLAQWHDMCRDTAMAYGEHPLQRLHAQVSRARQLGLDGENLSLCVLIAMQMPPEFTESREFCVLLSDAARHGDSLAQRLGELPLLCWSRPLPTRSLP</sequence>
<evidence type="ECO:0008006" key="2">
    <source>
        <dbReference type="Google" id="ProtNLM"/>
    </source>
</evidence>
<comment type="caution">
    <text evidence="1">The sequence shown here is derived from an EMBL/GenBank/DDBJ whole genome shotgun (WGS) entry which is preliminary data.</text>
</comment>
<accession>A0AAE4GAV6</accession>
<gene>
    <name evidence="1" type="ORF">RJN63_16420</name>
</gene>
<organism evidence="1">
    <name type="scientific">Herbaspirillum huttiense subsp. nephrolepidis</name>
    <dbReference type="NCBI Taxonomy" id="3075126"/>
    <lineage>
        <taxon>Bacteria</taxon>
        <taxon>Pseudomonadati</taxon>
        <taxon>Pseudomonadota</taxon>
        <taxon>Betaproteobacteria</taxon>
        <taxon>Burkholderiales</taxon>
        <taxon>Oxalobacteraceae</taxon>
        <taxon>Herbaspirillum</taxon>
    </lineage>
</organism>
<name>A0AAE4GAV6_9BURK</name>
<proteinExistence type="predicted"/>
<dbReference type="RefSeq" id="WP_310835856.1">
    <property type="nucleotide sequence ID" value="NZ_JAVLSM010000002.1"/>
</dbReference>
<dbReference type="AlphaFoldDB" id="A0AAE4GAV6"/>